<dbReference type="AlphaFoldDB" id="A0A9Q0TMV0"/>
<dbReference type="PANTHER" id="PTHR33623">
    <property type="entry name" value="OS04G0572500 PROTEIN"/>
    <property type="match status" value="1"/>
</dbReference>
<comment type="caution">
    <text evidence="1">The sequence shown here is derived from an EMBL/GenBank/DDBJ whole genome shotgun (WGS) entry which is preliminary data.</text>
</comment>
<evidence type="ECO:0000313" key="2">
    <source>
        <dbReference type="Proteomes" id="UP001151529"/>
    </source>
</evidence>
<dbReference type="OrthoDB" id="668456at2759"/>
<organism evidence="1 2">
    <name type="scientific">Salix viminalis</name>
    <name type="common">Common osier</name>
    <name type="synonym">Basket willow</name>
    <dbReference type="NCBI Taxonomy" id="40686"/>
    <lineage>
        <taxon>Eukaryota</taxon>
        <taxon>Viridiplantae</taxon>
        <taxon>Streptophyta</taxon>
        <taxon>Embryophyta</taxon>
        <taxon>Tracheophyta</taxon>
        <taxon>Spermatophyta</taxon>
        <taxon>Magnoliopsida</taxon>
        <taxon>eudicotyledons</taxon>
        <taxon>Gunneridae</taxon>
        <taxon>Pentapetalae</taxon>
        <taxon>rosids</taxon>
        <taxon>fabids</taxon>
        <taxon>Malpighiales</taxon>
        <taxon>Salicaceae</taxon>
        <taxon>Saliceae</taxon>
        <taxon>Salix</taxon>
    </lineage>
</organism>
<protein>
    <recommendedName>
        <fullName evidence="3">DUF4378 domain-containing protein</fullName>
    </recommendedName>
</protein>
<keyword evidence="2" id="KW-1185">Reference proteome</keyword>
<proteinExistence type="predicted"/>
<gene>
    <name evidence="1" type="ORF">OIU85_026074</name>
</gene>
<evidence type="ECO:0008006" key="3">
    <source>
        <dbReference type="Google" id="ProtNLM"/>
    </source>
</evidence>
<dbReference type="EMBL" id="JAPFFL010000007">
    <property type="protein sequence ID" value="KAJ6714532.1"/>
    <property type="molecule type" value="Genomic_DNA"/>
</dbReference>
<reference evidence="1" key="2">
    <citation type="journal article" date="2023" name="Int. J. Mol. Sci.">
        <title>De Novo Assembly and Annotation of 11 Diverse Shrub Willow (Salix) Genomes Reveals Novel Gene Organization in Sex-Linked Regions.</title>
        <authorList>
            <person name="Hyden B."/>
            <person name="Feng K."/>
            <person name="Yates T.B."/>
            <person name="Jawdy S."/>
            <person name="Cereghino C."/>
            <person name="Smart L.B."/>
            <person name="Muchero W."/>
        </authorList>
    </citation>
    <scope>NUCLEOTIDE SEQUENCE [LARGE SCALE GENOMIC DNA]</scope>
    <source>
        <tissue evidence="1">Shoot tip</tissue>
    </source>
</reference>
<sequence>MRRRRSNPVQCQSWIVHSMMKKKKKISSPVQRSLICVEGTKQKLVQKIRRFESLAQLDPLDLEKRIAAAEVEDESPLQHCSTDSSILKMETKENGTEKDAQELLEHVKSTVASHSLASKVDSLLLDFFEERIEENKAGGSVAGSYRGFEQELRVAREWIDGQPEEMFLGWEMAERRHVYIKHMEQSGRWEKVDRGKEEVALELEVEVFNSLVDEVLLDYILVN</sequence>
<reference evidence="1" key="1">
    <citation type="submission" date="2022-11" db="EMBL/GenBank/DDBJ databases">
        <authorList>
            <person name="Hyden B.L."/>
            <person name="Feng K."/>
            <person name="Yates T."/>
            <person name="Jawdy S."/>
            <person name="Smart L.B."/>
            <person name="Muchero W."/>
        </authorList>
    </citation>
    <scope>NUCLEOTIDE SEQUENCE</scope>
    <source>
        <tissue evidence="1">Shoot tip</tissue>
    </source>
</reference>
<dbReference type="Proteomes" id="UP001151529">
    <property type="component" value="Chromosome 1"/>
</dbReference>
<dbReference type="PANTHER" id="PTHR33623:SF4">
    <property type="entry name" value="DUF4378 DOMAIN-CONTAINING PROTEIN"/>
    <property type="match status" value="1"/>
</dbReference>
<evidence type="ECO:0000313" key="1">
    <source>
        <dbReference type="EMBL" id="KAJ6714532.1"/>
    </source>
</evidence>
<accession>A0A9Q0TMV0</accession>
<name>A0A9Q0TMV0_SALVM</name>